<evidence type="ECO:0000313" key="2">
    <source>
        <dbReference type="Proteomes" id="UP001056436"/>
    </source>
</evidence>
<organism evidence="1 2">
    <name type="scientific">Colletotrichum abscissum</name>
    <dbReference type="NCBI Taxonomy" id="1671311"/>
    <lineage>
        <taxon>Eukaryota</taxon>
        <taxon>Fungi</taxon>
        <taxon>Dikarya</taxon>
        <taxon>Ascomycota</taxon>
        <taxon>Pezizomycotina</taxon>
        <taxon>Sordariomycetes</taxon>
        <taxon>Hypocreomycetidae</taxon>
        <taxon>Glomerellales</taxon>
        <taxon>Glomerellaceae</taxon>
        <taxon>Colletotrichum</taxon>
        <taxon>Colletotrichum acutatum species complex</taxon>
    </lineage>
</organism>
<protein>
    <submittedName>
        <fullName evidence="1">Uncharacterized protein</fullName>
    </submittedName>
</protein>
<dbReference type="EMBL" id="SDAQ01000034">
    <property type="protein sequence ID" value="KAI3553055.1"/>
    <property type="molecule type" value="Genomic_DNA"/>
</dbReference>
<dbReference type="AlphaFoldDB" id="A0A9Q0B303"/>
<proteinExistence type="predicted"/>
<evidence type="ECO:0000313" key="1">
    <source>
        <dbReference type="EMBL" id="KAI3553055.1"/>
    </source>
</evidence>
<sequence>MSATLSYSFHFPLSEQQGDGDDGFTTTTSLLFPHFFFCFLMVCSRPEAPRLADRPYVGDAGLDGLWD</sequence>
<name>A0A9Q0B303_9PEZI</name>
<accession>A0A9Q0B303</accession>
<keyword evidence="2" id="KW-1185">Reference proteome</keyword>
<comment type="caution">
    <text evidence="1">The sequence shown here is derived from an EMBL/GenBank/DDBJ whole genome shotgun (WGS) entry which is preliminary data.</text>
</comment>
<dbReference type="Proteomes" id="UP001056436">
    <property type="component" value="Unassembled WGS sequence"/>
</dbReference>
<gene>
    <name evidence="1" type="ORF">CABS02_06833</name>
</gene>
<reference evidence="1" key="1">
    <citation type="submission" date="2019-01" db="EMBL/GenBank/DDBJ databases">
        <title>Colletotrichum abscissum LGMF1257.</title>
        <authorList>
            <person name="Baroncelli R."/>
        </authorList>
    </citation>
    <scope>NUCLEOTIDE SEQUENCE</scope>
    <source>
        <strain evidence="1">Ca142</strain>
    </source>
</reference>